<dbReference type="InterPro" id="IPR038770">
    <property type="entry name" value="Na+/solute_symporter_sf"/>
</dbReference>
<dbReference type="PANTHER" id="PTHR36838">
    <property type="entry name" value="AUXIN EFFLUX CARRIER FAMILY PROTEIN"/>
    <property type="match status" value="1"/>
</dbReference>
<comment type="caution">
    <text evidence="9">The sequence shown here is derived from an EMBL/GenBank/DDBJ whole genome shotgun (WGS) entry which is preliminary data.</text>
</comment>
<feature type="transmembrane region" description="Helical" evidence="8">
    <location>
        <begin position="165"/>
        <end position="186"/>
    </location>
</feature>
<sequence length="304" mass="33020">MKLVELLMIILPAFMIFFAGFLGQKIIGFDIRSISKAALYIMSPFLAFRTFYTNELTMEYFYIILFCLVLCIVLVLIIGLTGYFMKASKPQMSAMILGGAFMNSGNYGAPVVLFAFGAAGFDYAVIMMVFQSLLMNTVGLFFASLGGEDESSLTQSLKSVVRMPVIHGAFAGVTLQLLSIHIPQAFMEAVSLVADASIPTVMLVLGMQLAVIARKQVAYRYVSAVTIIRMLISPVLAIAIIAFMPVNELLKDVLILQAAMPAAANTTMFAIQFGTEPDLVSFTTLVTTLLSIGTIPVVLFYLGV</sequence>
<evidence type="ECO:0000256" key="2">
    <source>
        <dbReference type="ARBA" id="ARBA00010145"/>
    </source>
</evidence>
<feature type="transmembrane region" description="Helical" evidence="8">
    <location>
        <begin position="60"/>
        <end position="84"/>
    </location>
</feature>
<dbReference type="AlphaFoldDB" id="A0A1B9AYV1"/>
<dbReference type="Proteomes" id="UP000092578">
    <property type="component" value="Unassembled WGS sequence"/>
</dbReference>
<protein>
    <recommendedName>
        <fullName evidence="11">Transporter</fullName>
    </recommendedName>
</protein>
<evidence type="ECO:0000256" key="1">
    <source>
        <dbReference type="ARBA" id="ARBA00004651"/>
    </source>
</evidence>
<keyword evidence="7 8" id="KW-0472">Membrane</keyword>
<proteinExistence type="inferred from homology"/>
<keyword evidence="5 8" id="KW-0812">Transmembrane</keyword>
<keyword evidence="6 8" id="KW-1133">Transmembrane helix</keyword>
<evidence type="ECO:0000256" key="4">
    <source>
        <dbReference type="ARBA" id="ARBA00022475"/>
    </source>
</evidence>
<dbReference type="InterPro" id="IPR004776">
    <property type="entry name" value="Mem_transp_PIN-like"/>
</dbReference>
<comment type="subcellular location">
    <subcellularLocation>
        <location evidence="1">Cell membrane</location>
        <topology evidence="1">Multi-pass membrane protein</topology>
    </subcellularLocation>
</comment>
<dbReference type="Gene3D" id="1.20.1530.20">
    <property type="match status" value="1"/>
</dbReference>
<evidence type="ECO:0000313" key="9">
    <source>
        <dbReference type="EMBL" id="OCA89135.1"/>
    </source>
</evidence>
<comment type="similarity">
    <text evidence="2">Belongs to the auxin efflux carrier (TC 2.A.69) family.</text>
</comment>
<evidence type="ECO:0000256" key="6">
    <source>
        <dbReference type="ARBA" id="ARBA00022989"/>
    </source>
</evidence>
<feature type="transmembrane region" description="Helical" evidence="8">
    <location>
        <begin position="224"/>
        <end position="244"/>
    </location>
</feature>
<evidence type="ECO:0000256" key="8">
    <source>
        <dbReference type="SAM" id="Phobius"/>
    </source>
</evidence>
<evidence type="ECO:0008006" key="11">
    <source>
        <dbReference type="Google" id="ProtNLM"/>
    </source>
</evidence>
<dbReference type="Pfam" id="PF03547">
    <property type="entry name" value="Mem_trans"/>
    <property type="match status" value="1"/>
</dbReference>
<dbReference type="GO" id="GO:0005886">
    <property type="term" value="C:plasma membrane"/>
    <property type="evidence" value="ECO:0007669"/>
    <property type="project" value="UniProtKB-SubCell"/>
</dbReference>
<keyword evidence="3" id="KW-0813">Transport</keyword>
<dbReference type="PANTHER" id="PTHR36838:SF1">
    <property type="entry name" value="SLR1864 PROTEIN"/>
    <property type="match status" value="1"/>
</dbReference>
<keyword evidence="10" id="KW-1185">Reference proteome</keyword>
<dbReference type="GO" id="GO:0055085">
    <property type="term" value="P:transmembrane transport"/>
    <property type="evidence" value="ECO:0007669"/>
    <property type="project" value="InterPro"/>
</dbReference>
<organism evidence="9 10">
    <name type="scientific">Pseudobacillus wudalianchiensis</name>
    <dbReference type="NCBI Taxonomy" id="1743143"/>
    <lineage>
        <taxon>Bacteria</taxon>
        <taxon>Bacillati</taxon>
        <taxon>Bacillota</taxon>
        <taxon>Bacilli</taxon>
        <taxon>Bacillales</taxon>
        <taxon>Bacillaceae</taxon>
        <taxon>Pseudobacillus</taxon>
    </lineage>
</organism>
<name>A0A1B9AYV1_9BACI</name>
<evidence type="ECO:0000313" key="10">
    <source>
        <dbReference type="Proteomes" id="UP000092578"/>
    </source>
</evidence>
<accession>A0A1B9AYV1</accession>
<evidence type="ECO:0000256" key="7">
    <source>
        <dbReference type="ARBA" id="ARBA00023136"/>
    </source>
</evidence>
<dbReference type="EMBL" id="MAYT01000012">
    <property type="protein sequence ID" value="OCA89135.1"/>
    <property type="molecule type" value="Genomic_DNA"/>
</dbReference>
<feature type="transmembrane region" description="Helical" evidence="8">
    <location>
        <begin position="6"/>
        <end position="25"/>
    </location>
</feature>
<feature type="transmembrane region" description="Helical" evidence="8">
    <location>
        <begin position="279"/>
        <end position="302"/>
    </location>
</feature>
<feature type="transmembrane region" description="Helical" evidence="8">
    <location>
        <begin position="123"/>
        <end position="145"/>
    </location>
</feature>
<evidence type="ECO:0000256" key="5">
    <source>
        <dbReference type="ARBA" id="ARBA00022692"/>
    </source>
</evidence>
<feature type="transmembrane region" description="Helical" evidence="8">
    <location>
        <begin position="192"/>
        <end position="212"/>
    </location>
</feature>
<feature type="transmembrane region" description="Helical" evidence="8">
    <location>
        <begin position="96"/>
        <end position="117"/>
    </location>
</feature>
<gene>
    <name evidence="9" type="ORF">A8F95_04835</name>
</gene>
<reference evidence="10" key="1">
    <citation type="submission" date="2016-05" db="EMBL/GenBank/DDBJ databases">
        <authorList>
            <person name="Liu B."/>
            <person name="Wang J."/>
            <person name="Zhu Y."/>
            <person name="Liu G."/>
            <person name="Chen Q."/>
            <person name="Chen Z."/>
            <person name="Lan J."/>
            <person name="Che J."/>
            <person name="Ge C."/>
            <person name="Shi H."/>
            <person name="Pan Z."/>
            <person name="Liu X."/>
        </authorList>
    </citation>
    <scope>NUCLEOTIDE SEQUENCE [LARGE SCALE GENOMIC DNA]</scope>
    <source>
        <strain evidence="10">FJAT-27215</strain>
    </source>
</reference>
<evidence type="ECO:0000256" key="3">
    <source>
        <dbReference type="ARBA" id="ARBA00022448"/>
    </source>
</evidence>
<keyword evidence="4" id="KW-1003">Cell membrane</keyword>